<dbReference type="PANTHER" id="PTHR23098">
    <property type="entry name" value="AGAP001331-PA-RELATED"/>
    <property type="match status" value="1"/>
</dbReference>
<gene>
    <name evidence="3" type="ORF">NDU88_010846</name>
</gene>
<keyword evidence="4" id="KW-1185">Reference proteome</keyword>
<comment type="caution">
    <text evidence="3">The sequence shown here is derived from an EMBL/GenBank/DDBJ whole genome shotgun (WGS) entry which is preliminary data.</text>
</comment>
<dbReference type="GO" id="GO:0005634">
    <property type="term" value="C:nucleus"/>
    <property type="evidence" value="ECO:0007669"/>
    <property type="project" value="TreeGrafter"/>
</dbReference>
<dbReference type="EMBL" id="JANPWB010000009">
    <property type="protein sequence ID" value="KAJ1158152.1"/>
    <property type="molecule type" value="Genomic_DNA"/>
</dbReference>
<dbReference type="InterPro" id="IPR028002">
    <property type="entry name" value="Myb_DNA-bind_5"/>
</dbReference>
<proteinExistence type="predicted"/>
<evidence type="ECO:0000256" key="1">
    <source>
        <dbReference type="SAM" id="MobiDB-lite"/>
    </source>
</evidence>
<sequence length="149" mass="16414">MDTPGQAQEKGERKPKLKFSEQELEVLTEGVVRSHDRLFGKSSLQVPESEKRRLWADIQSNICAIGVAQSSIEEIKKRWYDLRSRAKERVARRLAEARGTGDGPPTEAPSTPLEDLVESTLLPEAVTGVTEIDTSGPPSTSQGKCNIDL</sequence>
<dbReference type="Pfam" id="PF13873">
    <property type="entry name" value="Myb_DNA-bind_5"/>
    <property type="match status" value="1"/>
</dbReference>
<evidence type="ECO:0000259" key="2">
    <source>
        <dbReference type="Pfam" id="PF13873"/>
    </source>
</evidence>
<reference evidence="3" key="1">
    <citation type="journal article" date="2022" name="bioRxiv">
        <title>Sequencing and chromosome-scale assembly of the giantPleurodeles waltlgenome.</title>
        <authorList>
            <person name="Brown T."/>
            <person name="Elewa A."/>
            <person name="Iarovenko S."/>
            <person name="Subramanian E."/>
            <person name="Araus A.J."/>
            <person name="Petzold A."/>
            <person name="Susuki M."/>
            <person name="Suzuki K.-i.T."/>
            <person name="Hayashi T."/>
            <person name="Toyoda A."/>
            <person name="Oliveira C."/>
            <person name="Osipova E."/>
            <person name="Leigh N.D."/>
            <person name="Simon A."/>
            <person name="Yun M.H."/>
        </authorList>
    </citation>
    <scope>NUCLEOTIDE SEQUENCE</scope>
    <source>
        <strain evidence="3">20211129_DDA</strain>
        <tissue evidence="3">Liver</tissue>
    </source>
</reference>
<feature type="compositionally biased region" description="Polar residues" evidence="1">
    <location>
        <begin position="132"/>
        <end position="149"/>
    </location>
</feature>
<evidence type="ECO:0000313" key="4">
    <source>
        <dbReference type="Proteomes" id="UP001066276"/>
    </source>
</evidence>
<dbReference type="AlphaFoldDB" id="A0AAV7S2D7"/>
<dbReference type="Proteomes" id="UP001066276">
    <property type="component" value="Chromosome 5"/>
</dbReference>
<feature type="region of interest" description="Disordered" evidence="1">
    <location>
        <begin position="130"/>
        <end position="149"/>
    </location>
</feature>
<organism evidence="3 4">
    <name type="scientific">Pleurodeles waltl</name>
    <name type="common">Iberian ribbed newt</name>
    <dbReference type="NCBI Taxonomy" id="8319"/>
    <lineage>
        <taxon>Eukaryota</taxon>
        <taxon>Metazoa</taxon>
        <taxon>Chordata</taxon>
        <taxon>Craniata</taxon>
        <taxon>Vertebrata</taxon>
        <taxon>Euteleostomi</taxon>
        <taxon>Amphibia</taxon>
        <taxon>Batrachia</taxon>
        <taxon>Caudata</taxon>
        <taxon>Salamandroidea</taxon>
        <taxon>Salamandridae</taxon>
        <taxon>Pleurodelinae</taxon>
        <taxon>Pleurodeles</taxon>
    </lineage>
</organism>
<name>A0AAV7S2D7_PLEWA</name>
<protein>
    <recommendedName>
        <fullName evidence="2">Myb/SANT-like DNA-binding domain-containing protein</fullName>
    </recommendedName>
</protein>
<evidence type="ECO:0000313" key="3">
    <source>
        <dbReference type="EMBL" id="KAJ1158152.1"/>
    </source>
</evidence>
<feature type="region of interest" description="Disordered" evidence="1">
    <location>
        <begin position="94"/>
        <end position="114"/>
    </location>
</feature>
<feature type="domain" description="Myb/SANT-like DNA-binding" evidence="2">
    <location>
        <begin position="16"/>
        <end position="91"/>
    </location>
</feature>
<dbReference type="PANTHER" id="PTHR23098:SF16">
    <property type="entry name" value="REGULATORY PROTEIN ZESTE"/>
    <property type="match status" value="1"/>
</dbReference>
<accession>A0AAV7S2D7</accession>